<reference evidence="1 2" key="1">
    <citation type="submission" date="2021-06" db="EMBL/GenBank/DDBJ databases">
        <authorList>
            <person name="Palmer J.M."/>
        </authorList>
    </citation>
    <scope>NUCLEOTIDE SEQUENCE [LARGE SCALE GENOMIC DNA]</scope>
    <source>
        <strain evidence="1 2">GA_2019</strain>
        <tissue evidence="1">Muscle</tissue>
    </source>
</reference>
<dbReference type="Proteomes" id="UP001476798">
    <property type="component" value="Unassembled WGS sequence"/>
</dbReference>
<evidence type="ECO:0000313" key="1">
    <source>
        <dbReference type="EMBL" id="MEQ2178261.1"/>
    </source>
</evidence>
<protein>
    <submittedName>
        <fullName evidence="1">Uncharacterized protein</fullName>
    </submittedName>
</protein>
<dbReference type="EMBL" id="JAHRIO010060743">
    <property type="protein sequence ID" value="MEQ2178261.1"/>
    <property type="molecule type" value="Genomic_DNA"/>
</dbReference>
<gene>
    <name evidence="1" type="ORF">GOODEAATRI_012205</name>
</gene>
<proteinExistence type="predicted"/>
<keyword evidence="2" id="KW-1185">Reference proteome</keyword>
<comment type="caution">
    <text evidence="1">The sequence shown here is derived from an EMBL/GenBank/DDBJ whole genome shotgun (WGS) entry which is preliminary data.</text>
</comment>
<name>A0ABV0P3G5_9TELE</name>
<organism evidence="1 2">
    <name type="scientific">Goodea atripinnis</name>
    <dbReference type="NCBI Taxonomy" id="208336"/>
    <lineage>
        <taxon>Eukaryota</taxon>
        <taxon>Metazoa</taxon>
        <taxon>Chordata</taxon>
        <taxon>Craniata</taxon>
        <taxon>Vertebrata</taxon>
        <taxon>Euteleostomi</taxon>
        <taxon>Actinopterygii</taxon>
        <taxon>Neopterygii</taxon>
        <taxon>Teleostei</taxon>
        <taxon>Neoteleostei</taxon>
        <taxon>Acanthomorphata</taxon>
        <taxon>Ovalentaria</taxon>
        <taxon>Atherinomorphae</taxon>
        <taxon>Cyprinodontiformes</taxon>
        <taxon>Goodeidae</taxon>
        <taxon>Goodea</taxon>
    </lineage>
</organism>
<evidence type="ECO:0000313" key="2">
    <source>
        <dbReference type="Proteomes" id="UP001476798"/>
    </source>
</evidence>
<sequence length="101" mass="11171">MLQLNRRTATLICFHVRSLPCFCPHDRSLPLRPSPVSACSPDCRRVAAPGLGCKLLITDGCDMTPVGDAITEAFAREKRAIQFRVCQQTLRSTRLIHGGHI</sequence>
<accession>A0ABV0P3G5</accession>